<dbReference type="EMBL" id="BAAAJE010000026">
    <property type="protein sequence ID" value="GAA1159762.1"/>
    <property type="molecule type" value="Genomic_DNA"/>
</dbReference>
<feature type="transmembrane region" description="Helical" evidence="1">
    <location>
        <begin position="39"/>
        <end position="62"/>
    </location>
</feature>
<dbReference type="InterPro" id="IPR021741">
    <property type="entry name" value="DUF3311"/>
</dbReference>
<keyword evidence="3" id="KW-1185">Reference proteome</keyword>
<sequence>MTSRARWGLIGLLLAPAVVLPLWVSLYDREDPKLFDFPFFFWFQFALILVAVCLTVPAFLLSQGADRLDRQRHGLPADPPGEEVDR</sequence>
<comment type="caution">
    <text evidence="2">The sequence shown here is derived from an EMBL/GenBank/DDBJ whole genome shotgun (WGS) entry which is preliminary data.</text>
</comment>
<name>A0ABP4F7H4_9ACTN</name>
<dbReference type="Proteomes" id="UP001499979">
    <property type="component" value="Unassembled WGS sequence"/>
</dbReference>
<organism evidence="2 3">
    <name type="scientific">Nocardioides aquiterrae</name>
    <dbReference type="NCBI Taxonomy" id="203799"/>
    <lineage>
        <taxon>Bacteria</taxon>
        <taxon>Bacillati</taxon>
        <taxon>Actinomycetota</taxon>
        <taxon>Actinomycetes</taxon>
        <taxon>Propionibacteriales</taxon>
        <taxon>Nocardioidaceae</taxon>
        <taxon>Nocardioides</taxon>
    </lineage>
</organism>
<keyword evidence="1" id="KW-1133">Transmembrane helix</keyword>
<dbReference type="Pfam" id="PF11755">
    <property type="entry name" value="DUF3311"/>
    <property type="match status" value="1"/>
</dbReference>
<evidence type="ECO:0000256" key="1">
    <source>
        <dbReference type="SAM" id="Phobius"/>
    </source>
</evidence>
<evidence type="ECO:0008006" key="4">
    <source>
        <dbReference type="Google" id="ProtNLM"/>
    </source>
</evidence>
<evidence type="ECO:0000313" key="3">
    <source>
        <dbReference type="Proteomes" id="UP001499979"/>
    </source>
</evidence>
<keyword evidence="1" id="KW-0812">Transmembrane</keyword>
<protein>
    <recommendedName>
        <fullName evidence="4">DUF3311 domain-containing protein</fullName>
    </recommendedName>
</protein>
<reference evidence="3" key="1">
    <citation type="journal article" date="2019" name="Int. J. Syst. Evol. Microbiol.">
        <title>The Global Catalogue of Microorganisms (GCM) 10K type strain sequencing project: providing services to taxonomists for standard genome sequencing and annotation.</title>
        <authorList>
            <consortium name="The Broad Institute Genomics Platform"/>
            <consortium name="The Broad Institute Genome Sequencing Center for Infectious Disease"/>
            <person name="Wu L."/>
            <person name="Ma J."/>
        </authorList>
    </citation>
    <scope>NUCLEOTIDE SEQUENCE [LARGE SCALE GENOMIC DNA]</scope>
    <source>
        <strain evidence="3">JCM 11813</strain>
    </source>
</reference>
<proteinExistence type="predicted"/>
<keyword evidence="1" id="KW-0472">Membrane</keyword>
<evidence type="ECO:0000313" key="2">
    <source>
        <dbReference type="EMBL" id="GAA1159762.1"/>
    </source>
</evidence>
<dbReference type="RefSeq" id="WP_343909954.1">
    <property type="nucleotide sequence ID" value="NZ_BAAAJE010000026.1"/>
</dbReference>
<accession>A0ABP4F7H4</accession>
<feature type="transmembrane region" description="Helical" evidence="1">
    <location>
        <begin position="7"/>
        <end position="27"/>
    </location>
</feature>
<gene>
    <name evidence="2" type="ORF">GCM10009606_42340</name>
</gene>